<dbReference type="PANTHER" id="PTHR45947:SF3">
    <property type="entry name" value="SULFOQUINOVOSYL TRANSFERASE SQD2"/>
    <property type="match status" value="1"/>
</dbReference>
<dbReference type="SUPFAM" id="SSF53756">
    <property type="entry name" value="UDP-Glycosyltransferase/glycogen phosphorylase"/>
    <property type="match status" value="1"/>
</dbReference>
<dbReference type="AlphaFoldDB" id="A0A917YRC7"/>
<accession>A0A917YRC7</accession>
<dbReference type="EMBL" id="BMLS01000001">
    <property type="protein sequence ID" value="GGO64769.1"/>
    <property type="molecule type" value="Genomic_DNA"/>
</dbReference>
<dbReference type="CDD" id="cd03801">
    <property type="entry name" value="GT4_PimA-like"/>
    <property type="match status" value="1"/>
</dbReference>
<keyword evidence="2" id="KW-1185">Reference proteome</keyword>
<organism evidence="1 2">
    <name type="scientific">Bowmanella pacifica</name>
    <dbReference type="NCBI Taxonomy" id="502051"/>
    <lineage>
        <taxon>Bacteria</taxon>
        <taxon>Pseudomonadati</taxon>
        <taxon>Pseudomonadota</taxon>
        <taxon>Gammaproteobacteria</taxon>
        <taxon>Alteromonadales</taxon>
        <taxon>Alteromonadaceae</taxon>
        <taxon>Bowmanella</taxon>
    </lineage>
</organism>
<dbReference type="Proteomes" id="UP000606935">
    <property type="component" value="Unassembled WGS sequence"/>
</dbReference>
<name>A0A917YRC7_9ALTE</name>
<protein>
    <submittedName>
        <fullName evidence="1">Uncharacterized protein</fullName>
    </submittedName>
</protein>
<sequence>MKRVLIIQDVLKQYRLAFFEFLYDALQADDIELTVAFSLPDSKERSKQDNSLVAPKAFYQTVQVFRLGKLTWQRVGGLGDYDLVIVEQANRHLLTYCLLARRRLLGNPKVAWWGHGHNHQSRQGGWREKFKAAMLTQADWFFAYTDKVAAAVEKAGMPASCISSVNNSIDSDEFSRQVRSYRQTGVQQTGTLLFCGALYQNKRLDLLLDAAEQLYNRGVIRRLIVLGAGPLETLLTPRSWLDYRGACFGQDKAKAYAEASLVLNPGLTGLAILDAFAAGLPYITCDLPYHSPEIAYLKPELNGLLVAPTTTALTNAVTAILTSPDTYQQYAKGAQESGGRYGMAAMVERFAQGIRDCLQKGVVK</sequence>
<reference evidence="1" key="1">
    <citation type="journal article" date="2014" name="Int. J. Syst. Evol. Microbiol.">
        <title>Complete genome sequence of Corynebacterium casei LMG S-19264T (=DSM 44701T), isolated from a smear-ripened cheese.</title>
        <authorList>
            <consortium name="US DOE Joint Genome Institute (JGI-PGF)"/>
            <person name="Walter F."/>
            <person name="Albersmeier A."/>
            <person name="Kalinowski J."/>
            <person name="Ruckert C."/>
        </authorList>
    </citation>
    <scope>NUCLEOTIDE SEQUENCE</scope>
    <source>
        <strain evidence="1">CGMCC 1.7086</strain>
    </source>
</reference>
<gene>
    <name evidence="1" type="ORF">GCM10010982_04990</name>
</gene>
<dbReference type="PANTHER" id="PTHR45947">
    <property type="entry name" value="SULFOQUINOVOSYL TRANSFERASE SQD2"/>
    <property type="match status" value="1"/>
</dbReference>
<dbReference type="RefSeq" id="WP_188689815.1">
    <property type="nucleotide sequence ID" value="NZ_BMLS01000001.1"/>
</dbReference>
<evidence type="ECO:0000313" key="1">
    <source>
        <dbReference type="EMBL" id="GGO64769.1"/>
    </source>
</evidence>
<dbReference type="Gene3D" id="3.40.50.2000">
    <property type="entry name" value="Glycogen Phosphorylase B"/>
    <property type="match status" value="2"/>
</dbReference>
<proteinExistence type="predicted"/>
<reference evidence="1" key="2">
    <citation type="submission" date="2020-09" db="EMBL/GenBank/DDBJ databases">
        <authorList>
            <person name="Sun Q."/>
            <person name="Zhou Y."/>
        </authorList>
    </citation>
    <scope>NUCLEOTIDE SEQUENCE</scope>
    <source>
        <strain evidence="1">CGMCC 1.7086</strain>
    </source>
</reference>
<comment type="caution">
    <text evidence="1">The sequence shown here is derived from an EMBL/GenBank/DDBJ whole genome shotgun (WGS) entry which is preliminary data.</text>
</comment>
<dbReference type="InterPro" id="IPR050194">
    <property type="entry name" value="Glycosyltransferase_grp1"/>
</dbReference>
<dbReference type="GO" id="GO:0016757">
    <property type="term" value="F:glycosyltransferase activity"/>
    <property type="evidence" value="ECO:0007669"/>
    <property type="project" value="TreeGrafter"/>
</dbReference>
<evidence type="ECO:0000313" key="2">
    <source>
        <dbReference type="Proteomes" id="UP000606935"/>
    </source>
</evidence>
<dbReference type="Pfam" id="PF13692">
    <property type="entry name" value="Glyco_trans_1_4"/>
    <property type="match status" value="1"/>
</dbReference>